<dbReference type="GO" id="GO:0004177">
    <property type="term" value="F:aminopeptidase activity"/>
    <property type="evidence" value="ECO:0007669"/>
    <property type="project" value="TreeGrafter"/>
</dbReference>
<dbReference type="PANTHER" id="PTHR36512:SF3">
    <property type="entry name" value="BLR5678 PROTEIN"/>
    <property type="match status" value="1"/>
</dbReference>
<comment type="similarity">
    <text evidence="1">Belongs to the peptidase S58 family.</text>
</comment>
<dbReference type="Pfam" id="PF03576">
    <property type="entry name" value="Peptidase_S58"/>
    <property type="match status" value="1"/>
</dbReference>
<dbReference type="KEGG" id="ica:Intca_2831"/>
<evidence type="ECO:0000256" key="1">
    <source>
        <dbReference type="ARBA" id="ARBA00007068"/>
    </source>
</evidence>
<dbReference type="STRING" id="710696.Intca_2831"/>
<organism evidence="2 3">
    <name type="scientific">Intrasporangium calvum (strain ATCC 23552 / DSM 43043 / JCM 3097 / NBRC 12989 / NCIMB 10167 / NRRL B-3866 / 7 KIP)</name>
    <dbReference type="NCBI Taxonomy" id="710696"/>
    <lineage>
        <taxon>Bacteria</taxon>
        <taxon>Bacillati</taxon>
        <taxon>Actinomycetota</taxon>
        <taxon>Actinomycetes</taxon>
        <taxon>Micrococcales</taxon>
        <taxon>Intrasporangiaceae</taxon>
        <taxon>Intrasporangium</taxon>
    </lineage>
</organism>
<dbReference type="Gene3D" id="3.60.70.12">
    <property type="entry name" value="L-amino peptidase D-ALA esterase/amidase"/>
    <property type="match status" value="1"/>
</dbReference>
<dbReference type="EMBL" id="CP002343">
    <property type="protein sequence ID" value="ADU49332.1"/>
    <property type="molecule type" value="Genomic_DNA"/>
</dbReference>
<evidence type="ECO:0000313" key="2">
    <source>
        <dbReference type="EMBL" id="ADU49332.1"/>
    </source>
</evidence>
<dbReference type="InterPro" id="IPR005321">
    <property type="entry name" value="Peptidase_S58_DmpA"/>
</dbReference>
<sequence>MEDDPDGRPVRPRARQLDLAFGELGTGPHNAITDVADVAVGHTTLRDDAAGLHSGVTAISHPALAAGTSLPAGLFVGNGYGKLVGATQVVELGLLETPVLLTSTLSTFRAADALVTWVLEHHPGPPTSVNPVVGEINDSWLSSAVPRAVTAEHVHAALRAAGPGPVAMGNVGGGTGACALGFKGGVGTASRVLPGARGGTIGVIVQANMGGTLRLGGRLLRPGDLGLRAAGPVTAEAGSCVIVAAVDFPCSALDLTRLARRLVFGLGRTGARFSHGSGDYGLAFSVVPGPPSEALPPERLSAAFEAAMDCVEEAVVDALLAADTVRTPDGRVAHALPAEAVRARGGGDPLGAGVR</sequence>
<protein>
    <submittedName>
        <fullName evidence="2">Peptidase S58 DmpA</fullName>
    </submittedName>
</protein>
<name>E6SA84_INTC7</name>
<dbReference type="HOGENOM" id="CLU_024709_0_0_11"/>
<accession>E6SA84</accession>
<gene>
    <name evidence="2" type="ordered locus">Intca_2831</name>
</gene>
<dbReference type="AlphaFoldDB" id="E6SA84"/>
<dbReference type="InterPro" id="IPR016117">
    <property type="entry name" value="ArgJ-like_dom_sf"/>
</dbReference>
<dbReference type="PANTHER" id="PTHR36512">
    <property type="entry name" value="D-AMINOPEPTIDASE"/>
    <property type="match status" value="1"/>
</dbReference>
<dbReference type="RefSeq" id="WP_013493644.1">
    <property type="nucleotide sequence ID" value="NC_014830.1"/>
</dbReference>
<proteinExistence type="inferred from homology"/>
<dbReference type="eggNOG" id="COG3191">
    <property type="taxonomic scope" value="Bacteria"/>
</dbReference>
<reference evidence="2 3" key="1">
    <citation type="journal article" date="2010" name="Stand. Genomic Sci.">
        <title>Complete genome sequence of Intrasporangium calvum type strain (7 KIP).</title>
        <authorList>
            <person name="Del Rio T.G."/>
            <person name="Chertkov O."/>
            <person name="Yasawong M."/>
            <person name="Lucas S."/>
            <person name="Deshpande S."/>
            <person name="Cheng J.F."/>
            <person name="Detter C."/>
            <person name="Tapia R."/>
            <person name="Han C."/>
            <person name="Goodwin L."/>
            <person name="Pitluck S."/>
            <person name="Liolios K."/>
            <person name="Ivanova N."/>
            <person name="Mavromatis K."/>
            <person name="Pati A."/>
            <person name="Chen A."/>
            <person name="Palaniappan K."/>
            <person name="Land M."/>
            <person name="Hauser L."/>
            <person name="Chang Y.J."/>
            <person name="Jeffries C.D."/>
            <person name="Rohde M."/>
            <person name="Pukall R."/>
            <person name="Sikorski J."/>
            <person name="Goker M."/>
            <person name="Woyke T."/>
            <person name="Bristow J."/>
            <person name="Eisen J.A."/>
            <person name="Markowitz V."/>
            <person name="Hugenholtz P."/>
            <person name="Kyrpides N.C."/>
            <person name="Klenk H.P."/>
            <person name="Lapidus A."/>
        </authorList>
    </citation>
    <scope>NUCLEOTIDE SEQUENCE [LARGE SCALE GENOMIC DNA]</scope>
    <source>
        <strain evidence="3">ATCC 23552 / DSM 43043 / JCM 3097 / NBRC 12989 / 7 KIP</strain>
    </source>
</reference>
<evidence type="ECO:0000313" key="3">
    <source>
        <dbReference type="Proteomes" id="UP000008914"/>
    </source>
</evidence>
<dbReference type="Proteomes" id="UP000008914">
    <property type="component" value="Chromosome"/>
</dbReference>
<keyword evidence="3" id="KW-1185">Reference proteome</keyword>
<dbReference type="OrthoDB" id="9770388at2"/>
<dbReference type="SUPFAM" id="SSF56266">
    <property type="entry name" value="DmpA/ArgJ-like"/>
    <property type="match status" value="1"/>
</dbReference>